<comment type="caution">
    <text evidence="4">The sequence shown here is derived from an EMBL/GenBank/DDBJ whole genome shotgun (WGS) entry which is preliminary data.</text>
</comment>
<dbReference type="InterPro" id="IPR002750">
    <property type="entry name" value="CobE/GbiG_C"/>
</dbReference>
<dbReference type="SUPFAM" id="SSF159672">
    <property type="entry name" value="CbiG N-terminal domain-like"/>
    <property type="match status" value="1"/>
</dbReference>
<dbReference type="EMBL" id="DXEK01000004">
    <property type="protein sequence ID" value="HIX76032.1"/>
    <property type="molecule type" value="Genomic_DNA"/>
</dbReference>
<dbReference type="Proteomes" id="UP000886890">
    <property type="component" value="Unassembled WGS sequence"/>
</dbReference>
<dbReference type="Gene3D" id="3.40.50.11220">
    <property type="match status" value="1"/>
</dbReference>
<gene>
    <name evidence="4" type="ORF">H9734_00290</name>
</gene>
<dbReference type="InterPro" id="IPR036518">
    <property type="entry name" value="CobE/GbiG_C_sf"/>
</dbReference>
<organism evidence="4 5">
    <name type="scientific">Candidatus Fusicatenibacter merdavium</name>
    <dbReference type="NCBI Taxonomy" id="2838600"/>
    <lineage>
        <taxon>Bacteria</taxon>
        <taxon>Bacillati</taxon>
        <taxon>Bacillota</taxon>
        <taxon>Clostridia</taxon>
        <taxon>Lachnospirales</taxon>
        <taxon>Lachnospiraceae</taxon>
        <taxon>Fusicatenibacter</taxon>
    </lineage>
</organism>
<accession>A0A9D2BHU0</accession>
<reference evidence="4" key="2">
    <citation type="submission" date="2021-04" db="EMBL/GenBank/DDBJ databases">
        <authorList>
            <person name="Gilroy R."/>
        </authorList>
    </citation>
    <scope>NUCLEOTIDE SEQUENCE</scope>
    <source>
        <strain evidence="4">CHK183-1962</strain>
    </source>
</reference>
<reference evidence="4" key="1">
    <citation type="journal article" date="2021" name="PeerJ">
        <title>Extensive microbial diversity within the chicken gut microbiome revealed by metagenomics and culture.</title>
        <authorList>
            <person name="Gilroy R."/>
            <person name="Ravi A."/>
            <person name="Getino M."/>
            <person name="Pursley I."/>
            <person name="Horton D.L."/>
            <person name="Alikhan N.F."/>
            <person name="Baker D."/>
            <person name="Gharbi K."/>
            <person name="Hall N."/>
            <person name="Watson M."/>
            <person name="Adriaenssens E.M."/>
            <person name="Foster-Nyarko E."/>
            <person name="Jarju S."/>
            <person name="Secka A."/>
            <person name="Antonio M."/>
            <person name="Oren A."/>
            <person name="Chaudhuri R.R."/>
            <person name="La Ragione R."/>
            <person name="Hildebrand F."/>
            <person name="Pallen M.J."/>
        </authorList>
    </citation>
    <scope>NUCLEOTIDE SEQUENCE</scope>
    <source>
        <strain evidence="4">CHK183-1962</strain>
    </source>
</reference>
<feature type="domain" description="CobE/GbiG C-terminal" evidence="1">
    <location>
        <begin position="236"/>
        <end position="351"/>
    </location>
</feature>
<feature type="domain" description="Cobalamin biosynthesis central region" evidence="3">
    <location>
        <begin position="139"/>
        <end position="232"/>
    </location>
</feature>
<keyword evidence="4" id="KW-0378">Hydrolase</keyword>
<dbReference type="Gene3D" id="3.30.420.180">
    <property type="entry name" value="CobE/GbiG C-terminal domain"/>
    <property type="match status" value="1"/>
</dbReference>
<dbReference type="SUPFAM" id="SSF159664">
    <property type="entry name" value="CobE/GbiG C-terminal domain-like"/>
    <property type="match status" value="1"/>
</dbReference>
<feature type="domain" description="Cobalamin synthesis G N-terminal" evidence="2">
    <location>
        <begin position="54"/>
        <end position="134"/>
    </location>
</feature>
<name>A0A9D2BHU0_9FIRM</name>
<dbReference type="Pfam" id="PF11761">
    <property type="entry name" value="CbiG_mid"/>
    <property type="match status" value="1"/>
</dbReference>
<dbReference type="AlphaFoldDB" id="A0A9D2BHU0"/>
<dbReference type="PANTHER" id="PTHR37477:SF1">
    <property type="entry name" value="COBALT-PRECORRIN-5A HYDROLASE"/>
    <property type="match status" value="1"/>
</dbReference>
<evidence type="ECO:0000313" key="4">
    <source>
        <dbReference type="EMBL" id="HIX76032.1"/>
    </source>
</evidence>
<dbReference type="InterPro" id="IPR021744">
    <property type="entry name" value="CbiG_N"/>
</dbReference>
<dbReference type="Pfam" id="PF11760">
    <property type="entry name" value="CbiG_N"/>
    <property type="match status" value="1"/>
</dbReference>
<evidence type="ECO:0000259" key="3">
    <source>
        <dbReference type="Pfam" id="PF11761"/>
    </source>
</evidence>
<evidence type="ECO:0000259" key="2">
    <source>
        <dbReference type="Pfam" id="PF11760"/>
    </source>
</evidence>
<dbReference type="Pfam" id="PF01890">
    <property type="entry name" value="CbiG_C"/>
    <property type="match status" value="1"/>
</dbReference>
<dbReference type="PANTHER" id="PTHR37477">
    <property type="entry name" value="COBALT-PRECORRIN-5A HYDROLASE"/>
    <property type="match status" value="1"/>
</dbReference>
<dbReference type="InterPro" id="IPR021745">
    <property type="entry name" value="CbiG_mid"/>
</dbReference>
<dbReference type="GO" id="GO:0016787">
    <property type="term" value="F:hydrolase activity"/>
    <property type="evidence" value="ECO:0007669"/>
    <property type="project" value="UniProtKB-KW"/>
</dbReference>
<evidence type="ECO:0000313" key="5">
    <source>
        <dbReference type="Proteomes" id="UP000886890"/>
    </source>
</evidence>
<dbReference type="GO" id="GO:0009236">
    <property type="term" value="P:cobalamin biosynthetic process"/>
    <property type="evidence" value="ECO:0007669"/>
    <property type="project" value="InterPro"/>
</dbReference>
<evidence type="ECO:0000259" key="1">
    <source>
        <dbReference type="Pfam" id="PF01890"/>
    </source>
</evidence>
<dbReference type="InterPro" id="IPR052553">
    <property type="entry name" value="CbiG_hydrolase"/>
</dbReference>
<sequence>MKCAVISFTRNGAKLNRMLCRELSSQEFRVSGYSIEKYVLQPELQPLSGPLKEWTGRMFREADALIFIGACGIAVRSIAPFVRDKKTDPAVLVIDEQGRYAISLLSGHLGGANELAQRAAGILGAEPVITTATDRQEKFAVDVFAKKNHLYLDDMTVAKEVSARIVDGKNVGFYSEFPWRGTVPEELEVLKGDPDDPLEAKKEKAGAPPEVGICIALSDRIQPFPETLHLIPRIVTVGIGCRKGTSKDTLRLRLEQALERADVSRHALCRAASIDLKAEERGIQELCQEYGIPFLTFSAEELREVPGDFTSSAFVKNTTGVDNVCERSAVLAGGRLIEKKQAGGGVTIALAAGEWRAEF</sequence>
<protein>
    <submittedName>
        <fullName evidence="4">Cobalt-precorrin 5A hydrolase</fullName>
    </submittedName>
</protein>
<proteinExistence type="predicted"/>
<dbReference type="InterPro" id="IPR038029">
    <property type="entry name" value="GbiG_N_sf"/>
</dbReference>